<dbReference type="GeneID" id="34615948"/>
<name>A0A1L9SDC7_9EURO</name>
<sequence length="69" mass="7642">MREVVGSIPTKSIFLSLSRPCPGPVLSCLFPVSSPSSHPCFFLSFSLFFHSLLLFFLSHTLLYKCLSSS</sequence>
<reference evidence="3" key="1">
    <citation type="journal article" date="2017" name="Genome Biol.">
        <title>Comparative genomics reveals high biological diversity and specific adaptations in the industrially and medically important fungal genus Aspergillus.</title>
        <authorList>
            <person name="de Vries R.P."/>
            <person name="Riley R."/>
            <person name="Wiebenga A."/>
            <person name="Aguilar-Osorio G."/>
            <person name="Amillis S."/>
            <person name="Uchima C.A."/>
            <person name="Anderluh G."/>
            <person name="Asadollahi M."/>
            <person name="Askin M."/>
            <person name="Barry K."/>
            <person name="Battaglia E."/>
            <person name="Bayram O."/>
            <person name="Benocci T."/>
            <person name="Braus-Stromeyer S.A."/>
            <person name="Caldana C."/>
            <person name="Canovas D."/>
            <person name="Cerqueira G.C."/>
            <person name="Chen F."/>
            <person name="Chen W."/>
            <person name="Choi C."/>
            <person name="Clum A."/>
            <person name="Dos Santos R.A."/>
            <person name="Damasio A.R."/>
            <person name="Diallinas G."/>
            <person name="Emri T."/>
            <person name="Fekete E."/>
            <person name="Flipphi M."/>
            <person name="Freyberg S."/>
            <person name="Gallo A."/>
            <person name="Gournas C."/>
            <person name="Habgood R."/>
            <person name="Hainaut M."/>
            <person name="Harispe M.L."/>
            <person name="Henrissat B."/>
            <person name="Hilden K.S."/>
            <person name="Hope R."/>
            <person name="Hossain A."/>
            <person name="Karabika E."/>
            <person name="Karaffa L."/>
            <person name="Karanyi Z."/>
            <person name="Krasevec N."/>
            <person name="Kuo A."/>
            <person name="Kusch H."/>
            <person name="LaButti K."/>
            <person name="Lagendijk E.L."/>
            <person name="Lapidus A."/>
            <person name="Levasseur A."/>
            <person name="Lindquist E."/>
            <person name="Lipzen A."/>
            <person name="Logrieco A.F."/>
            <person name="MacCabe A."/>
            <person name="Maekelae M.R."/>
            <person name="Malavazi I."/>
            <person name="Melin P."/>
            <person name="Meyer V."/>
            <person name="Mielnichuk N."/>
            <person name="Miskei M."/>
            <person name="Molnar A.P."/>
            <person name="Mule G."/>
            <person name="Ngan C.Y."/>
            <person name="Orejas M."/>
            <person name="Orosz E."/>
            <person name="Ouedraogo J.P."/>
            <person name="Overkamp K.M."/>
            <person name="Park H.-S."/>
            <person name="Perrone G."/>
            <person name="Piumi F."/>
            <person name="Punt P.J."/>
            <person name="Ram A.F."/>
            <person name="Ramon A."/>
            <person name="Rauscher S."/>
            <person name="Record E."/>
            <person name="Riano-Pachon D.M."/>
            <person name="Robert V."/>
            <person name="Roehrig J."/>
            <person name="Ruller R."/>
            <person name="Salamov A."/>
            <person name="Salih N.S."/>
            <person name="Samson R.A."/>
            <person name="Sandor E."/>
            <person name="Sanguinetti M."/>
            <person name="Schuetze T."/>
            <person name="Sepcic K."/>
            <person name="Shelest E."/>
            <person name="Sherlock G."/>
            <person name="Sophianopoulou V."/>
            <person name="Squina F.M."/>
            <person name="Sun H."/>
            <person name="Susca A."/>
            <person name="Todd R.B."/>
            <person name="Tsang A."/>
            <person name="Unkles S.E."/>
            <person name="van de Wiele N."/>
            <person name="van Rossen-Uffink D."/>
            <person name="Oliveira J.V."/>
            <person name="Vesth T.C."/>
            <person name="Visser J."/>
            <person name="Yu J.-H."/>
            <person name="Zhou M."/>
            <person name="Andersen M.R."/>
            <person name="Archer D.B."/>
            <person name="Baker S.E."/>
            <person name="Benoit I."/>
            <person name="Brakhage A.A."/>
            <person name="Braus G.H."/>
            <person name="Fischer R."/>
            <person name="Frisvad J.C."/>
            <person name="Goldman G.H."/>
            <person name="Houbraken J."/>
            <person name="Oakley B."/>
            <person name="Pocsi I."/>
            <person name="Scazzocchio C."/>
            <person name="Seiboth B."/>
            <person name="vanKuyk P.A."/>
            <person name="Wortman J."/>
            <person name="Dyer P.S."/>
            <person name="Grigoriev I.V."/>
        </authorList>
    </citation>
    <scope>NUCLEOTIDE SEQUENCE [LARGE SCALE GENOMIC DNA]</scope>
    <source>
        <strain evidence="3">CBS 506.65</strain>
    </source>
</reference>
<dbReference type="EMBL" id="KV878346">
    <property type="protein sequence ID" value="OJJ45094.1"/>
    <property type="molecule type" value="Genomic_DNA"/>
</dbReference>
<organism evidence="2 3">
    <name type="scientific">Penicilliopsis zonata CBS 506.65</name>
    <dbReference type="NCBI Taxonomy" id="1073090"/>
    <lineage>
        <taxon>Eukaryota</taxon>
        <taxon>Fungi</taxon>
        <taxon>Dikarya</taxon>
        <taxon>Ascomycota</taxon>
        <taxon>Pezizomycotina</taxon>
        <taxon>Eurotiomycetes</taxon>
        <taxon>Eurotiomycetidae</taxon>
        <taxon>Eurotiales</taxon>
        <taxon>Aspergillaceae</taxon>
        <taxon>Penicilliopsis</taxon>
    </lineage>
</organism>
<dbReference type="VEuPathDB" id="FungiDB:ASPZODRAFT_677037"/>
<evidence type="ECO:0000313" key="2">
    <source>
        <dbReference type="EMBL" id="OJJ45094.1"/>
    </source>
</evidence>
<proteinExistence type="predicted"/>
<evidence type="ECO:0000313" key="3">
    <source>
        <dbReference type="Proteomes" id="UP000184188"/>
    </source>
</evidence>
<accession>A0A1L9SDC7</accession>
<evidence type="ECO:0000256" key="1">
    <source>
        <dbReference type="SAM" id="Phobius"/>
    </source>
</evidence>
<keyword evidence="1" id="KW-0812">Transmembrane</keyword>
<dbReference type="RefSeq" id="XP_022579604.1">
    <property type="nucleotide sequence ID" value="XM_022729484.1"/>
</dbReference>
<dbReference type="Proteomes" id="UP000184188">
    <property type="component" value="Unassembled WGS sequence"/>
</dbReference>
<keyword evidence="1" id="KW-1133">Transmembrane helix</keyword>
<keyword evidence="3" id="KW-1185">Reference proteome</keyword>
<keyword evidence="1" id="KW-0472">Membrane</keyword>
<protein>
    <submittedName>
        <fullName evidence="2">Uncharacterized protein</fullName>
    </submittedName>
</protein>
<dbReference type="AlphaFoldDB" id="A0A1L9SDC7"/>
<feature type="transmembrane region" description="Helical" evidence="1">
    <location>
        <begin position="41"/>
        <end position="63"/>
    </location>
</feature>
<gene>
    <name evidence="2" type="ORF">ASPZODRAFT_677037</name>
</gene>